<evidence type="ECO:0000256" key="1">
    <source>
        <dbReference type="SAM" id="MobiDB-lite"/>
    </source>
</evidence>
<evidence type="ECO:0000313" key="4">
    <source>
        <dbReference type="Proteomes" id="UP000800041"/>
    </source>
</evidence>
<dbReference type="SMART" id="SM00474">
    <property type="entry name" value="35EXOc"/>
    <property type="match status" value="1"/>
</dbReference>
<accession>A0A6G1GV55</accession>
<dbReference type="PANTHER" id="PTHR47765:SF2">
    <property type="entry name" value="EXONUCLEASE MUT-7 HOMOLOG"/>
    <property type="match status" value="1"/>
</dbReference>
<sequence length="395" mass="44129">PLYRPLAYQIPVPVLRSAMHASRMSESAFWSYRLYRGPNNAEIPVHYCTSKEQVERVASMFVGKEVLGFDIEWKPQASLQDGLKKNVSLMQLACEDRIALFHIALHKGDTAEDILAPTLRKILESPDVLKTGVAVKADCSRVERFFNIQIKGVFELSHLHNLVKYSRFDPRKVNKKLVSLAKQVEEHLQLPLAKGDVRISDWSHQLNHQQVVYAACDAYAGYRVFEALEEKRMAMNPRPPRPDCYALSIPSPKNKTVDESAQTPPMAQARTSAPAVKSETSPTTLDAHPLPSLSPTTSEPTPTDSNPSAFLAAEHWLTSFLTDLSSLPSPRKPRAPLSNLRAYAIWHLHPALSLEDVAATLRDPPLKTATVATYIMEAVKSESLPVDEKRLKEVL</sequence>
<organism evidence="3 4">
    <name type="scientific">Aulographum hederae CBS 113979</name>
    <dbReference type="NCBI Taxonomy" id="1176131"/>
    <lineage>
        <taxon>Eukaryota</taxon>
        <taxon>Fungi</taxon>
        <taxon>Dikarya</taxon>
        <taxon>Ascomycota</taxon>
        <taxon>Pezizomycotina</taxon>
        <taxon>Dothideomycetes</taxon>
        <taxon>Pleosporomycetidae</taxon>
        <taxon>Aulographales</taxon>
        <taxon>Aulographaceae</taxon>
    </lineage>
</organism>
<reference evidence="3" key="1">
    <citation type="journal article" date="2020" name="Stud. Mycol.">
        <title>101 Dothideomycetes genomes: a test case for predicting lifestyles and emergence of pathogens.</title>
        <authorList>
            <person name="Haridas S."/>
            <person name="Albert R."/>
            <person name="Binder M."/>
            <person name="Bloem J."/>
            <person name="Labutti K."/>
            <person name="Salamov A."/>
            <person name="Andreopoulos B."/>
            <person name="Baker S."/>
            <person name="Barry K."/>
            <person name="Bills G."/>
            <person name="Bluhm B."/>
            <person name="Cannon C."/>
            <person name="Castanera R."/>
            <person name="Culley D."/>
            <person name="Daum C."/>
            <person name="Ezra D."/>
            <person name="Gonzalez J."/>
            <person name="Henrissat B."/>
            <person name="Kuo A."/>
            <person name="Liang C."/>
            <person name="Lipzen A."/>
            <person name="Lutzoni F."/>
            <person name="Magnuson J."/>
            <person name="Mondo S."/>
            <person name="Nolan M."/>
            <person name="Ohm R."/>
            <person name="Pangilinan J."/>
            <person name="Park H.-J."/>
            <person name="Ramirez L."/>
            <person name="Alfaro M."/>
            <person name="Sun H."/>
            <person name="Tritt A."/>
            <person name="Yoshinaga Y."/>
            <person name="Zwiers L.-H."/>
            <person name="Turgeon B."/>
            <person name="Goodwin S."/>
            <person name="Spatafora J."/>
            <person name="Crous P."/>
            <person name="Grigoriev I."/>
        </authorList>
    </citation>
    <scope>NUCLEOTIDE SEQUENCE</scope>
    <source>
        <strain evidence="3">CBS 113979</strain>
    </source>
</reference>
<dbReference type="InterPro" id="IPR002562">
    <property type="entry name" value="3'-5'_exonuclease_dom"/>
</dbReference>
<feature type="compositionally biased region" description="Polar residues" evidence="1">
    <location>
        <begin position="251"/>
        <end position="271"/>
    </location>
</feature>
<evidence type="ECO:0000259" key="2">
    <source>
        <dbReference type="SMART" id="SM00474"/>
    </source>
</evidence>
<dbReference type="EMBL" id="ML977167">
    <property type="protein sequence ID" value="KAF1984639.1"/>
    <property type="molecule type" value="Genomic_DNA"/>
</dbReference>
<evidence type="ECO:0000313" key="3">
    <source>
        <dbReference type="EMBL" id="KAF1984639.1"/>
    </source>
</evidence>
<dbReference type="AlphaFoldDB" id="A0A6G1GV55"/>
<dbReference type="InterPro" id="IPR036397">
    <property type="entry name" value="RNaseH_sf"/>
</dbReference>
<gene>
    <name evidence="3" type="ORF">K402DRAFT_295244</name>
</gene>
<dbReference type="GO" id="GO:0006139">
    <property type="term" value="P:nucleobase-containing compound metabolic process"/>
    <property type="evidence" value="ECO:0007669"/>
    <property type="project" value="InterPro"/>
</dbReference>
<dbReference type="Proteomes" id="UP000800041">
    <property type="component" value="Unassembled WGS sequence"/>
</dbReference>
<dbReference type="GO" id="GO:0008408">
    <property type="term" value="F:3'-5' exonuclease activity"/>
    <property type="evidence" value="ECO:0007669"/>
    <property type="project" value="InterPro"/>
</dbReference>
<proteinExistence type="predicted"/>
<protein>
    <submittedName>
        <fullName evidence="3">Ribonuclease H-like protein</fullName>
    </submittedName>
</protein>
<dbReference type="PANTHER" id="PTHR47765">
    <property type="entry name" value="3'-5' EXONUCLEASE DOMAIN-CONTAINING PROTEIN"/>
    <property type="match status" value="1"/>
</dbReference>
<dbReference type="SUPFAM" id="SSF53098">
    <property type="entry name" value="Ribonuclease H-like"/>
    <property type="match status" value="1"/>
</dbReference>
<feature type="non-terminal residue" evidence="3">
    <location>
        <position position="1"/>
    </location>
</feature>
<name>A0A6G1GV55_9PEZI</name>
<dbReference type="Pfam" id="PF01612">
    <property type="entry name" value="DNA_pol_A_exo1"/>
    <property type="match status" value="1"/>
</dbReference>
<dbReference type="Gene3D" id="3.30.420.10">
    <property type="entry name" value="Ribonuclease H-like superfamily/Ribonuclease H"/>
    <property type="match status" value="1"/>
</dbReference>
<feature type="region of interest" description="Disordered" evidence="1">
    <location>
        <begin position="237"/>
        <end position="308"/>
    </location>
</feature>
<dbReference type="InterPro" id="IPR012337">
    <property type="entry name" value="RNaseH-like_sf"/>
</dbReference>
<feature type="domain" description="3'-5' exonuclease" evidence="2">
    <location>
        <begin position="45"/>
        <end position="233"/>
    </location>
</feature>
<dbReference type="CDD" id="cd06141">
    <property type="entry name" value="WRN_exo"/>
    <property type="match status" value="1"/>
</dbReference>
<keyword evidence="4" id="KW-1185">Reference proteome</keyword>
<dbReference type="OrthoDB" id="1920326at2759"/>
<feature type="compositionally biased region" description="Low complexity" evidence="1">
    <location>
        <begin position="289"/>
        <end position="308"/>
    </location>
</feature>
<dbReference type="GO" id="GO:0003676">
    <property type="term" value="F:nucleic acid binding"/>
    <property type="evidence" value="ECO:0007669"/>
    <property type="project" value="InterPro"/>
</dbReference>
<dbReference type="InterPro" id="IPR052408">
    <property type="entry name" value="Exonuclease_MUT-7-like"/>
</dbReference>
<feature type="non-terminal residue" evidence="3">
    <location>
        <position position="395"/>
    </location>
</feature>